<protein>
    <submittedName>
        <fullName evidence="2">Uncharacterized protein</fullName>
    </submittedName>
</protein>
<proteinExistence type="predicted"/>
<feature type="region of interest" description="Disordered" evidence="1">
    <location>
        <begin position="73"/>
        <end position="127"/>
    </location>
</feature>
<organism evidence="2 3">
    <name type="scientific">Claviceps africana</name>
    <dbReference type="NCBI Taxonomy" id="83212"/>
    <lineage>
        <taxon>Eukaryota</taxon>
        <taxon>Fungi</taxon>
        <taxon>Dikarya</taxon>
        <taxon>Ascomycota</taxon>
        <taxon>Pezizomycotina</taxon>
        <taxon>Sordariomycetes</taxon>
        <taxon>Hypocreomycetidae</taxon>
        <taxon>Hypocreales</taxon>
        <taxon>Clavicipitaceae</taxon>
        <taxon>Claviceps</taxon>
    </lineage>
</organism>
<sequence>MSRVPVLQRRVDVDNSFFPHPATKLVVTQYLEGEDIARWAWIIVGTFFDSHDQPVWSTEIFIARLDLGSVSESEVSDGESDGASDTTDDSYDRARENSWSGSVTNEEGQELHDRPASTYSEQYPQSSASTIHSAPTIALYFPPPIWDPVAHGPVPGHWQARFDPGIGRWVHTWQPRL</sequence>
<accession>A0A8K0NEK6</accession>
<evidence type="ECO:0000313" key="3">
    <source>
        <dbReference type="Proteomes" id="UP000811619"/>
    </source>
</evidence>
<dbReference type="AlphaFoldDB" id="A0A8K0NEK6"/>
<keyword evidence="3" id="KW-1185">Reference proteome</keyword>
<name>A0A8K0NEK6_9HYPO</name>
<feature type="compositionally biased region" description="Acidic residues" evidence="1">
    <location>
        <begin position="74"/>
        <end position="89"/>
    </location>
</feature>
<evidence type="ECO:0000313" key="2">
    <source>
        <dbReference type="EMBL" id="KAG5916982.1"/>
    </source>
</evidence>
<dbReference type="Proteomes" id="UP000811619">
    <property type="component" value="Unassembled WGS sequence"/>
</dbReference>
<feature type="compositionally biased region" description="Polar residues" evidence="1">
    <location>
        <begin position="117"/>
        <end position="127"/>
    </location>
</feature>
<dbReference type="OrthoDB" id="4851317at2759"/>
<evidence type="ECO:0000256" key="1">
    <source>
        <dbReference type="SAM" id="MobiDB-lite"/>
    </source>
</evidence>
<dbReference type="EMBL" id="SRPY01000847">
    <property type="protein sequence ID" value="KAG5916982.1"/>
    <property type="molecule type" value="Genomic_DNA"/>
</dbReference>
<comment type="caution">
    <text evidence="2">The sequence shown here is derived from an EMBL/GenBank/DDBJ whole genome shotgun (WGS) entry which is preliminary data.</text>
</comment>
<feature type="compositionally biased region" description="Polar residues" evidence="1">
    <location>
        <begin position="97"/>
        <end position="106"/>
    </location>
</feature>
<reference evidence="2" key="1">
    <citation type="journal article" date="2020" name="bioRxiv">
        <title>Whole genome comparisons of ergot fungi reveals the divergence and evolution of species within the genus Claviceps are the result of varying mechanisms driving genome evolution and host range expansion.</title>
        <authorList>
            <person name="Wyka S.A."/>
            <person name="Mondo S.J."/>
            <person name="Liu M."/>
            <person name="Dettman J."/>
            <person name="Nalam V."/>
            <person name="Broders K.D."/>
        </authorList>
    </citation>
    <scope>NUCLEOTIDE SEQUENCE</scope>
    <source>
        <strain evidence="2">CCC 489</strain>
    </source>
</reference>
<gene>
    <name evidence="2" type="ORF">E4U42_007422</name>
</gene>